<dbReference type="Proteomes" id="UP001497623">
    <property type="component" value="Unassembled WGS sequence"/>
</dbReference>
<feature type="chain" id="PRO_5043651720" evidence="1">
    <location>
        <begin position="26"/>
        <end position="153"/>
    </location>
</feature>
<organism evidence="2 3">
    <name type="scientific">Meganyctiphanes norvegica</name>
    <name type="common">Northern krill</name>
    <name type="synonym">Thysanopoda norvegica</name>
    <dbReference type="NCBI Taxonomy" id="48144"/>
    <lineage>
        <taxon>Eukaryota</taxon>
        <taxon>Metazoa</taxon>
        <taxon>Ecdysozoa</taxon>
        <taxon>Arthropoda</taxon>
        <taxon>Crustacea</taxon>
        <taxon>Multicrustacea</taxon>
        <taxon>Malacostraca</taxon>
        <taxon>Eumalacostraca</taxon>
        <taxon>Eucarida</taxon>
        <taxon>Euphausiacea</taxon>
        <taxon>Euphausiidae</taxon>
        <taxon>Meganyctiphanes</taxon>
    </lineage>
</organism>
<reference evidence="2 3" key="1">
    <citation type="submission" date="2024-05" db="EMBL/GenBank/DDBJ databases">
        <authorList>
            <person name="Wallberg A."/>
        </authorList>
    </citation>
    <scope>NUCLEOTIDE SEQUENCE [LARGE SCALE GENOMIC DNA]</scope>
</reference>
<feature type="signal peptide" evidence="1">
    <location>
        <begin position="1"/>
        <end position="25"/>
    </location>
</feature>
<accession>A0AAV2RBS8</accession>
<name>A0AAV2RBS8_MEGNR</name>
<evidence type="ECO:0000313" key="3">
    <source>
        <dbReference type="Proteomes" id="UP001497623"/>
    </source>
</evidence>
<sequence length="153" mass="17352">MPIMEMKKMLVLLCVFLLTVFFVKPFLEDSISSLVVTMPELTDNLRAIQWGHQTQESMPWDAEVGIRFESRKATLDAACHAEPDDPPGHWHTDQHNTLYHLLYSKGLLVCINAKVGCTTMKQLMLALVGFDKVGKSGNVRVHNRENMKKISAR</sequence>
<dbReference type="EMBL" id="CAXKWB010020417">
    <property type="protein sequence ID" value="CAL4122578.1"/>
    <property type="molecule type" value="Genomic_DNA"/>
</dbReference>
<evidence type="ECO:0000256" key="1">
    <source>
        <dbReference type="SAM" id="SignalP"/>
    </source>
</evidence>
<dbReference type="AlphaFoldDB" id="A0AAV2RBS8"/>
<comment type="caution">
    <text evidence="2">The sequence shown here is derived from an EMBL/GenBank/DDBJ whole genome shotgun (WGS) entry which is preliminary data.</text>
</comment>
<keyword evidence="3" id="KW-1185">Reference proteome</keyword>
<feature type="non-terminal residue" evidence="2">
    <location>
        <position position="153"/>
    </location>
</feature>
<gene>
    <name evidence="2" type="ORF">MNOR_LOCUS23300</name>
</gene>
<evidence type="ECO:0000313" key="2">
    <source>
        <dbReference type="EMBL" id="CAL4122578.1"/>
    </source>
</evidence>
<proteinExistence type="predicted"/>
<protein>
    <submittedName>
        <fullName evidence="2">Uncharacterized protein</fullName>
    </submittedName>
</protein>
<keyword evidence="1" id="KW-0732">Signal</keyword>